<gene>
    <name evidence="4" type="ORF">SEVIR_3G087732v2</name>
</gene>
<evidence type="ECO:0000313" key="5">
    <source>
        <dbReference type="Proteomes" id="UP000298652"/>
    </source>
</evidence>
<evidence type="ECO:0000313" key="4">
    <source>
        <dbReference type="EMBL" id="TKW25003.1"/>
    </source>
</evidence>
<dbReference type="PANTHER" id="PTHR44586">
    <property type="entry name" value="F-BOX DOMAIN CONTAINING PROTEIN, EXPRESSED"/>
    <property type="match status" value="1"/>
</dbReference>
<feature type="region of interest" description="Disordered" evidence="1">
    <location>
        <begin position="1"/>
        <end position="27"/>
    </location>
</feature>
<dbReference type="InterPro" id="IPR001810">
    <property type="entry name" value="F-box_dom"/>
</dbReference>
<dbReference type="Gramene" id="TKW25003">
    <property type="protein sequence ID" value="TKW25003"/>
    <property type="gene ID" value="SEVIR_3G087732v2"/>
</dbReference>
<dbReference type="InterPro" id="IPR005174">
    <property type="entry name" value="KIB1-4_b-propeller"/>
</dbReference>
<feature type="compositionally biased region" description="Polar residues" evidence="1">
    <location>
        <begin position="9"/>
        <end position="18"/>
    </location>
</feature>
<name>A0A4U6VB39_SETVI</name>
<proteinExistence type="predicted"/>
<dbReference type="PANTHER" id="PTHR44586:SF10">
    <property type="entry name" value="DUF295 DOMAIN-CONTAINING PROTEIN"/>
    <property type="match status" value="1"/>
</dbReference>
<dbReference type="Gene3D" id="1.20.1280.50">
    <property type="match status" value="1"/>
</dbReference>
<dbReference type="Pfam" id="PF03478">
    <property type="entry name" value="Beta-prop_KIB1-4"/>
    <property type="match status" value="1"/>
</dbReference>
<accession>A0A4U6VB39</accession>
<keyword evidence="5" id="KW-1185">Reference proteome</keyword>
<dbReference type="Pfam" id="PF12937">
    <property type="entry name" value="F-box-like"/>
    <property type="match status" value="1"/>
</dbReference>
<feature type="domain" description="KIB1-4 beta-propeller" evidence="2">
    <location>
        <begin position="96"/>
        <end position="152"/>
    </location>
</feature>
<reference evidence="4" key="1">
    <citation type="submission" date="2019-03" db="EMBL/GenBank/DDBJ databases">
        <title>WGS assembly of Setaria viridis.</title>
        <authorList>
            <person name="Huang P."/>
            <person name="Jenkins J."/>
            <person name="Grimwood J."/>
            <person name="Barry K."/>
            <person name="Healey A."/>
            <person name="Mamidi S."/>
            <person name="Sreedasyam A."/>
            <person name="Shu S."/>
            <person name="Feldman M."/>
            <person name="Wu J."/>
            <person name="Yu Y."/>
            <person name="Chen C."/>
            <person name="Johnson J."/>
            <person name="Rokhsar D."/>
            <person name="Baxter I."/>
            <person name="Schmutz J."/>
            <person name="Brutnell T."/>
            <person name="Kellogg E."/>
        </authorList>
    </citation>
    <scope>NUCLEOTIDE SEQUENCE [LARGE SCALE GENOMIC DNA]</scope>
</reference>
<evidence type="ECO:0000259" key="2">
    <source>
        <dbReference type="Pfam" id="PF03478"/>
    </source>
</evidence>
<dbReference type="AlphaFoldDB" id="A0A4U6VB39"/>
<dbReference type="SUPFAM" id="SSF81383">
    <property type="entry name" value="F-box domain"/>
    <property type="match status" value="1"/>
</dbReference>
<protein>
    <recommendedName>
        <fullName evidence="6">F-box domain-containing protein</fullName>
    </recommendedName>
</protein>
<dbReference type="OMA" id="CSIARIM"/>
<feature type="region of interest" description="Disordered" evidence="1">
    <location>
        <begin position="173"/>
        <end position="193"/>
    </location>
</feature>
<dbReference type="Proteomes" id="UP000298652">
    <property type="component" value="Chromosome 3"/>
</dbReference>
<dbReference type="InterPro" id="IPR036047">
    <property type="entry name" value="F-box-like_dom_sf"/>
</dbReference>
<sequence length="193" mass="20660">MAGIGGNQIGSPVSSTDSPPMEEPPALGADWSKLPADILTSIQGELEFPDLFRSAAICHSWRAAARSLRRHGLYSRPQTPCLLYSTAAAGTRAAELYSLADKSSYTIPLPDPPIAERSIVGSSHGWLVTADARSELHLLNPATVATIEQVSPVLDDAGNLQRYDLSFYDATLPRKENQPPQPYAVADSGESCI</sequence>
<organism evidence="4 5">
    <name type="scientific">Setaria viridis</name>
    <name type="common">Green bristlegrass</name>
    <name type="synonym">Setaria italica subsp. viridis</name>
    <dbReference type="NCBI Taxonomy" id="4556"/>
    <lineage>
        <taxon>Eukaryota</taxon>
        <taxon>Viridiplantae</taxon>
        <taxon>Streptophyta</taxon>
        <taxon>Embryophyta</taxon>
        <taxon>Tracheophyta</taxon>
        <taxon>Spermatophyta</taxon>
        <taxon>Magnoliopsida</taxon>
        <taxon>Liliopsida</taxon>
        <taxon>Poales</taxon>
        <taxon>Poaceae</taxon>
        <taxon>PACMAD clade</taxon>
        <taxon>Panicoideae</taxon>
        <taxon>Panicodae</taxon>
        <taxon>Paniceae</taxon>
        <taxon>Cenchrinae</taxon>
        <taxon>Setaria</taxon>
    </lineage>
</organism>
<evidence type="ECO:0008006" key="6">
    <source>
        <dbReference type="Google" id="ProtNLM"/>
    </source>
</evidence>
<evidence type="ECO:0000259" key="3">
    <source>
        <dbReference type="Pfam" id="PF12937"/>
    </source>
</evidence>
<evidence type="ECO:0000256" key="1">
    <source>
        <dbReference type="SAM" id="MobiDB-lite"/>
    </source>
</evidence>
<dbReference type="EMBL" id="CM016554">
    <property type="protein sequence ID" value="TKW25003.1"/>
    <property type="molecule type" value="Genomic_DNA"/>
</dbReference>
<feature type="domain" description="F-box" evidence="3">
    <location>
        <begin position="31"/>
        <end position="67"/>
    </location>
</feature>